<reference evidence="4 5" key="1">
    <citation type="submission" date="2023-03" db="EMBL/GenBank/DDBJ databases">
        <title>Genome sequence of Lichtheimia ornata CBS 291.66.</title>
        <authorList>
            <person name="Mohabir J.T."/>
            <person name="Shea T.P."/>
            <person name="Kurbessoian T."/>
            <person name="Berby B."/>
            <person name="Fontaine J."/>
            <person name="Livny J."/>
            <person name="Gnirke A."/>
            <person name="Stajich J.E."/>
            <person name="Cuomo C.A."/>
        </authorList>
    </citation>
    <scope>NUCLEOTIDE SEQUENCE [LARGE SCALE GENOMIC DNA]</scope>
    <source>
        <strain evidence="4">CBS 291.66</strain>
    </source>
</reference>
<dbReference type="InterPro" id="IPR042099">
    <property type="entry name" value="ANL_N_sf"/>
</dbReference>
<dbReference type="PROSITE" id="PS00455">
    <property type="entry name" value="AMP_BINDING"/>
    <property type="match status" value="1"/>
</dbReference>
<protein>
    <recommendedName>
        <fullName evidence="3">Carrier domain-containing protein</fullName>
    </recommendedName>
</protein>
<dbReference type="InterPro" id="IPR000873">
    <property type="entry name" value="AMP-dep_synth/lig_dom"/>
</dbReference>
<dbReference type="Gene3D" id="3.40.50.12780">
    <property type="entry name" value="N-terminal domain of ligase-like"/>
    <property type="match status" value="1"/>
</dbReference>
<dbReference type="Pfam" id="PF23562">
    <property type="entry name" value="AMP-binding_C_3"/>
    <property type="match status" value="1"/>
</dbReference>
<dbReference type="GeneID" id="83219123"/>
<dbReference type="Gene3D" id="3.40.50.720">
    <property type="entry name" value="NAD(P)-binding Rossmann-like Domain"/>
    <property type="match status" value="1"/>
</dbReference>
<evidence type="ECO:0000313" key="5">
    <source>
        <dbReference type="Proteomes" id="UP001234581"/>
    </source>
</evidence>
<dbReference type="InterPro" id="IPR013120">
    <property type="entry name" value="FAR_NAD-bd"/>
</dbReference>
<dbReference type="Gene3D" id="1.10.1200.10">
    <property type="entry name" value="ACP-like"/>
    <property type="match status" value="1"/>
</dbReference>
<keyword evidence="2" id="KW-0597">Phosphoprotein</keyword>
<dbReference type="Pfam" id="PF00501">
    <property type="entry name" value="AMP-binding"/>
    <property type="match status" value="1"/>
</dbReference>
<keyword evidence="1" id="KW-0596">Phosphopantetheine</keyword>
<dbReference type="PROSITE" id="PS50075">
    <property type="entry name" value="CARRIER"/>
    <property type="match status" value="1"/>
</dbReference>
<dbReference type="InterPro" id="IPR036291">
    <property type="entry name" value="NAD(P)-bd_dom_sf"/>
</dbReference>
<dbReference type="Pfam" id="PF07993">
    <property type="entry name" value="NAD_binding_4"/>
    <property type="match status" value="1"/>
</dbReference>
<accession>A0AAD7UUS6</accession>
<sequence length="1081" mass="122436">MTTPIPSSTLSLPQFHEPSQHHAFINLFRHLVSQYETHACIYYQEGNSTSFHCLTYGQVDHISTNLACHWASFLPAAGGHKNHTPVGFLADHSIDYFICFLAILKLRIPFLALSPRNSNMAIAHLLEKSRAGLLLASTKYELKARDACNLVNKHHDEEDETLLVLSHQLFSPLDLETLLKEPLHRDAYDVVNTHFTKDDGTMPVLYTHSSGTTSFPKLIAHTNQRFTLMAQTFAYDFQKMQQRSKFTLGVTDVLLNTFPLFHIAGMEQTFAAMVHGSSCVFLSQPLAQSTDLVRAMEQCPVTYAALPPLMLDDLAMYLKSTANYEPFQRLKYITFAGAPLRQNVGDFLAAHDIRLQSVVGCTELGVCLWNDFNEQRAPWNACRPSGLIAEYCSWEPFDELLEVYHLVIKAGCPKMSPCIANRVNGDFATNDLFMEDPPSSGYWCHLGRIDDTLVMENGEKTNPTPMEHVIRASPVVKHCIVIGQNRPCTGVLVELKDNIAHKDIKEQVHAAVAAANNEAPDHSHILPHMVYILSSDEHLPLNAKGNVVRKETMEQFKDVIENMYDEFMQGTTSTLNVPKSSDTIILPNAQQLESFLCNEIASVLGKEPSLITTNKNRSLFDLGLNSLLVIHLRNIITKSLKVSIPNNFIYEHPSIHALVHALRKRQDDQSTTTITTMEQHYKETQALLDGYLARAKHDFQKCVAIHQQHHGHVVLLTGATGSLGSFMLCDLIESSRVTKIYCSVRATTHAEAINRIRQSFYDRMLDVSLLDHVKVEALPTDFNATYFGWGKETYSRLRQEVTMVQACGWLVDFNQTITHFDKECIQGLYNLLKFAHHPVNPMNVHTISSISATAAMHRFSMPETFPPQDPHVALPIGYAQSKYIVEHLFDYLMREKHFPCIVERVGQLCGDTIQGAAWSKNEQYPLMIMGGGDQLHRMPDLKDTMVDWLPVNYASAAIVDIMLKSSLTPLEDLVGRVFHIVNPNRVSWSHVLKAMHGCGMKFQVVDPKEWIKTLQEHQTNPAYRLLSFYQLFLLQRENDARPTQIWETKHTTRLTKMLAKAPVLDTNLMSRYYRYWKSHDA</sequence>
<dbReference type="SMART" id="SM00823">
    <property type="entry name" value="PKS_PP"/>
    <property type="match status" value="1"/>
</dbReference>
<dbReference type="PANTHER" id="PTHR44845">
    <property type="entry name" value="CARRIER DOMAIN-CONTAINING PROTEIN"/>
    <property type="match status" value="1"/>
</dbReference>
<dbReference type="PROSITE" id="PS00012">
    <property type="entry name" value="PHOSPHOPANTETHEINE"/>
    <property type="match status" value="1"/>
</dbReference>
<dbReference type="EMBL" id="JARTCD010000098">
    <property type="protein sequence ID" value="KAJ8652646.1"/>
    <property type="molecule type" value="Genomic_DNA"/>
</dbReference>
<feature type="domain" description="Carrier" evidence="3">
    <location>
        <begin position="587"/>
        <end position="666"/>
    </location>
</feature>
<dbReference type="PANTHER" id="PTHR44845:SF6">
    <property type="entry name" value="BETA-ALANINE-ACTIVATING ENZYME"/>
    <property type="match status" value="1"/>
</dbReference>
<dbReference type="InterPro" id="IPR020806">
    <property type="entry name" value="PKS_PP-bd"/>
</dbReference>
<evidence type="ECO:0000256" key="2">
    <source>
        <dbReference type="ARBA" id="ARBA00022553"/>
    </source>
</evidence>
<evidence type="ECO:0000313" key="4">
    <source>
        <dbReference type="EMBL" id="KAJ8652646.1"/>
    </source>
</evidence>
<dbReference type="InterPro" id="IPR009081">
    <property type="entry name" value="PP-bd_ACP"/>
</dbReference>
<evidence type="ECO:0000256" key="1">
    <source>
        <dbReference type="ARBA" id="ARBA00022450"/>
    </source>
</evidence>
<evidence type="ECO:0000259" key="3">
    <source>
        <dbReference type="PROSITE" id="PS50075"/>
    </source>
</evidence>
<organism evidence="4 5">
    <name type="scientific">Lichtheimia ornata</name>
    <dbReference type="NCBI Taxonomy" id="688661"/>
    <lineage>
        <taxon>Eukaryota</taxon>
        <taxon>Fungi</taxon>
        <taxon>Fungi incertae sedis</taxon>
        <taxon>Mucoromycota</taxon>
        <taxon>Mucoromycotina</taxon>
        <taxon>Mucoromycetes</taxon>
        <taxon>Mucorales</taxon>
        <taxon>Lichtheimiaceae</taxon>
        <taxon>Lichtheimia</taxon>
    </lineage>
</organism>
<dbReference type="RefSeq" id="XP_058337560.1">
    <property type="nucleotide sequence ID" value="XM_058491687.1"/>
</dbReference>
<dbReference type="InterPro" id="IPR020845">
    <property type="entry name" value="AMP-binding_CS"/>
</dbReference>
<dbReference type="InterPro" id="IPR036736">
    <property type="entry name" value="ACP-like_sf"/>
</dbReference>
<dbReference type="SUPFAM" id="SSF51735">
    <property type="entry name" value="NAD(P)-binding Rossmann-fold domains"/>
    <property type="match status" value="1"/>
</dbReference>
<gene>
    <name evidence="4" type="ORF">O0I10_011724</name>
</gene>
<name>A0AAD7UUS6_9FUNG</name>
<keyword evidence="5" id="KW-1185">Reference proteome</keyword>
<dbReference type="SUPFAM" id="SSF47336">
    <property type="entry name" value="ACP-like"/>
    <property type="match status" value="1"/>
</dbReference>
<dbReference type="GO" id="GO:0031177">
    <property type="term" value="F:phosphopantetheine binding"/>
    <property type="evidence" value="ECO:0007669"/>
    <property type="project" value="InterPro"/>
</dbReference>
<dbReference type="Proteomes" id="UP001234581">
    <property type="component" value="Unassembled WGS sequence"/>
</dbReference>
<dbReference type="AlphaFoldDB" id="A0AAD7UUS6"/>
<dbReference type="InterPro" id="IPR006162">
    <property type="entry name" value="Ppantetheine_attach_site"/>
</dbReference>
<proteinExistence type="predicted"/>
<dbReference type="SUPFAM" id="SSF56801">
    <property type="entry name" value="Acetyl-CoA synthetase-like"/>
    <property type="match status" value="1"/>
</dbReference>
<comment type="caution">
    <text evidence="4">The sequence shown here is derived from an EMBL/GenBank/DDBJ whole genome shotgun (WGS) entry which is preliminary data.</text>
</comment>
<dbReference type="Pfam" id="PF00550">
    <property type="entry name" value="PP-binding"/>
    <property type="match status" value="1"/>
</dbReference>